<reference evidence="1 2" key="1">
    <citation type="submission" date="2016-10" db="EMBL/GenBank/DDBJ databases">
        <title>Genome sequence of the basidiomycete white-rot fungus Trametes pubescens.</title>
        <authorList>
            <person name="Makela M.R."/>
            <person name="Granchi Z."/>
            <person name="Peng M."/>
            <person name="De Vries R.P."/>
            <person name="Grigoriev I."/>
            <person name="Riley R."/>
            <person name="Hilden K."/>
        </authorList>
    </citation>
    <scope>NUCLEOTIDE SEQUENCE [LARGE SCALE GENOMIC DNA]</scope>
    <source>
        <strain evidence="1 2">FBCC735</strain>
    </source>
</reference>
<dbReference type="AlphaFoldDB" id="A0A1M2VWA1"/>
<evidence type="ECO:0000313" key="1">
    <source>
        <dbReference type="EMBL" id="OJT11816.1"/>
    </source>
</evidence>
<dbReference type="Proteomes" id="UP000184267">
    <property type="component" value="Unassembled WGS sequence"/>
</dbReference>
<sequence>MFTLPQDPTVDRMEPIQMSEPASVLFVLLSIVDSRALPSLDHSDDLEPLLFAAEKYEMPLAISVLRLAFSSRLHNVTPLRLYGIACKMGWEKEAKDASSRTLTQNLFATDAQVELAAMEPRHRDPLLDLHNRRREAFFDGLDDTTKFSANIRENPCMYKKDGQPCLAPWDHSHWWALKYALLRKWVHSPFDERLDETFYHMPEVKDASSAKCHRCDRTLYGWGHTVENINSV</sequence>
<gene>
    <name evidence="1" type="ORF">TRAPUB_11611</name>
</gene>
<accession>A0A1M2VWA1</accession>
<dbReference type="STRING" id="154538.A0A1M2VWA1"/>
<dbReference type="OrthoDB" id="3266199at2759"/>
<evidence type="ECO:0000313" key="2">
    <source>
        <dbReference type="Proteomes" id="UP000184267"/>
    </source>
</evidence>
<keyword evidence="2" id="KW-1185">Reference proteome</keyword>
<organism evidence="1 2">
    <name type="scientific">Trametes pubescens</name>
    <name type="common">White-rot fungus</name>
    <dbReference type="NCBI Taxonomy" id="154538"/>
    <lineage>
        <taxon>Eukaryota</taxon>
        <taxon>Fungi</taxon>
        <taxon>Dikarya</taxon>
        <taxon>Basidiomycota</taxon>
        <taxon>Agaricomycotina</taxon>
        <taxon>Agaricomycetes</taxon>
        <taxon>Polyporales</taxon>
        <taxon>Polyporaceae</taxon>
        <taxon>Trametes</taxon>
    </lineage>
</organism>
<name>A0A1M2VWA1_TRAPU</name>
<comment type="caution">
    <text evidence="1">The sequence shown here is derived from an EMBL/GenBank/DDBJ whole genome shotgun (WGS) entry which is preliminary data.</text>
</comment>
<protein>
    <submittedName>
        <fullName evidence="1">Uncharacterized protein</fullName>
    </submittedName>
</protein>
<proteinExistence type="predicted"/>
<dbReference type="OMA" id="SEMAAWE"/>
<dbReference type="EMBL" id="MNAD01000569">
    <property type="protein sequence ID" value="OJT11816.1"/>
    <property type="molecule type" value="Genomic_DNA"/>
</dbReference>